<dbReference type="Proteomes" id="UP000249081">
    <property type="component" value="Unassembled WGS sequence"/>
</dbReference>
<accession>A0A2W4Y3G6</accession>
<protein>
    <recommendedName>
        <fullName evidence="4">Metal-dependent hydrolase</fullName>
    </recommendedName>
</protein>
<evidence type="ECO:0008006" key="4">
    <source>
        <dbReference type="Google" id="ProtNLM"/>
    </source>
</evidence>
<feature type="transmembrane region" description="Helical" evidence="1">
    <location>
        <begin position="65"/>
        <end position="85"/>
    </location>
</feature>
<name>A0A2W4Y3G6_9CYAN</name>
<sequence length="97" mass="10427">MLILLPLAAFTMDTRIALLVAPVCLGYLSHIAGDAMTSSGVPLLWPNRKRYTLNLFKTTSLMESVFVGVFTLSVVLFGGVALSVLESTVAKFPLLPV</sequence>
<reference evidence="2 3" key="2">
    <citation type="submission" date="2018-06" db="EMBL/GenBank/DDBJ databases">
        <title>Metagenomic assembly of (sub)arctic Cyanobacteria and their associated microbiome from non-axenic cultures.</title>
        <authorList>
            <person name="Baurain D."/>
        </authorList>
    </citation>
    <scope>NUCLEOTIDE SEQUENCE [LARGE SCALE GENOMIC DNA]</scope>
    <source>
        <strain evidence="2">ULC041bin1</strain>
    </source>
</reference>
<keyword evidence="1" id="KW-0812">Transmembrane</keyword>
<reference evidence="3" key="1">
    <citation type="submission" date="2018-04" db="EMBL/GenBank/DDBJ databases">
        <authorList>
            <person name="Cornet L."/>
        </authorList>
    </citation>
    <scope>NUCLEOTIDE SEQUENCE [LARGE SCALE GENOMIC DNA]</scope>
</reference>
<comment type="caution">
    <text evidence="2">The sequence shown here is derived from an EMBL/GenBank/DDBJ whole genome shotgun (WGS) entry which is preliminary data.</text>
</comment>
<keyword evidence="1" id="KW-0472">Membrane</keyword>
<gene>
    <name evidence="2" type="ORF">DCF17_09720</name>
</gene>
<dbReference type="InterPro" id="IPR007404">
    <property type="entry name" value="YdjM-like"/>
</dbReference>
<dbReference type="EMBL" id="QBMN01000055">
    <property type="protein sequence ID" value="PZO42021.1"/>
    <property type="molecule type" value="Genomic_DNA"/>
</dbReference>
<evidence type="ECO:0000256" key="1">
    <source>
        <dbReference type="SAM" id="Phobius"/>
    </source>
</evidence>
<evidence type="ECO:0000313" key="2">
    <source>
        <dbReference type="EMBL" id="PZO42021.1"/>
    </source>
</evidence>
<keyword evidence="1" id="KW-1133">Transmembrane helix</keyword>
<organism evidence="2 3">
    <name type="scientific">Shackletoniella antarctica</name>
    <dbReference type="NCBI Taxonomy" id="268115"/>
    <lineage>
        <taxon>Bacteria</taxon>
        <taxon>Bacillati</taxon>
        <taxon>Cyanobacteriota</taxon>
        <taxon>Cyanophyceae</taxon>
        <taxon>Oculatellales</taxon>
        <taxon>Oculatellaceae</taxon>
        <taxon>Shackletoniella</taxon>
    </lineage>
</organism>
<dbReference type="Pfam" id="PF04307">
    <property type="entry name" value="YdjM"/>
    <property type="match status" value="1"/>
</dbReference>
<dbReference type="AlphaFoldDB" id="A0A2W4Y3G6"/>
<proteinExistence type="predicted"/>
<evidence type="ECO:0000313" key="3">
    <source>
        <dbReference type="Proteomes" id="UP000249081"/>
    </source>
</evidence>